<reference evidence="1" key="2">
    <citation type="journal article" date="2015" name="Data Brief">
        <title>Shoot transcriptome of the giant reed, Arundo donax.</title>
        <authorList>
            <person name="Barrero R.A."/>
            <person name="Guerrero F.D."/>
            <person name="Moolhuijzen P."/>
            <person name="Goolsby J.A."/>
            <person name="Tidwell J."/>
            <person name="Bellgard S.E."/>
            <person name="Bellgard M.I."/>
        </authorList>
    </citation>
    <scope>NUCLEOTIDE SEQUENCE</scope>
    <source>
        <tissue evidence="1">Shoot tissue taken approximately 20 cm above the soil surface</tissue>
    </source>
</reference>
<dbReference type="AlphaFoldDB" id="A0A0A9I0K2"/>
<protein>
    <submittedName>
        <fullName evidence="1">Uncharacterized protein</fullName>
    </submittedName>
</protein>
<sequence length="66" mass="7659">MFESSIEVRLGNGMLALFWTDKWLEGQSIQLLALDLFQAITNRAARRHTVCQVLQDRQWIRDITGP</sequence>
<organism evidence="1">
    <name type="scientific">Arundo donax</name>
    <name type="common">Giant reed</name>
    <name type="synonym">Donax arundinaceus</name>
    <dbReference type="NCBI Taxonomy" id="35708"/>
    <lineage>
        <taxon>Eukaryota</taxon>
        <taxon>Viridiplantae</taxon>
        <taxon>Streptophyta</taxon>
        <taxon>Embryophyta</taxon>
        <taxon>Tracheophyta</taxon>
        <taxon>Spermatophyta</taxon>
        <taxon>Magnoliopsida</taxon>
        <taxon>Liliopsida</taxon>
        <taxon>Poales</taxon>
        <taxon>Poaceae</taxon>
        <taxon>PACMAD clade</taxon>
        <taxon>Arundinoideae</taxon>
        <taxon>Arundineae</taxon>
        <taxon>Arundo</taxon>
    </lineage>
</organism>
<proteinExistence type="predicted"/>
<dbReference type="EMBL" id="GBRH01159208">
    <property type="protein sequence ID" value="JAE38688.1"/>
    <property type="molecule type" value="Transcribed_RNA"/>
</dbReference>
<evidence type="ECO:0000313" key="1">
    <source>
        <dbReference type="EMBL" id="JAE38688.1"/>
    </source>
</evidence>
<name>A0A0A9I0K2_ARUDO</name>
<accession>A0A0A9I0K2</accession>
<reference evidence="1" key="1">
    <citation type="submission" date="2014-09" db="EMBL/GenBank/DDBJ databases">
        <authorList>
            <person name="Magalhaes I.L.F."/>
            <person name="Oliveira U."/>
            <person name="Santos F.R."/>
            <person name="Vidigal T.H.D.A."/>
            <person name="Brescovit A.D."/>
            <person name="Santos A.J."/>
        </authorList>
    </citation>
    <scope>NUCLEOTIDE SEQUENCE</scope>
    <source>
        <tissue evidence="1">Shoot tissue taken approximately 20 cm above the soil surface</tissue>
    </source>
</reference>